<dbReference type="AlphaFoldDB" id="X0UY95"/>
<dbReference type="Gene3D" id="2.60.120.10">
    <property type="entry name" value="Jelly Rolls"/>
    <property type="match status" value="1"/>
</dbReference>
<evidence type="ECO:0000313" key="2">
    <source>
        <dbReference type="EMBL" id="GAG05273.1"/>
    </source>
</evidence>
<organism evidence="2">
    <name type="scientific">marine sediment metagenome</name>
    <dbReference type="NCBI Taxonomy" id="412755"/>
    <lineage>
        <taxon>unclassified sequences</taxon>
        <taxon>metagenomes</taxon>
        <taxon>ecological metagenomes</taxon>
    </lineage>
</organism>
<feature type="domain" description="ChrR-like cupin" evidence="1">
    <location>
        <begin position="12"/>
        <end position="110"/>
    </location>
</feature>
<comment type="caution">
    <text evidence="2">The sequence shown here is derived from an EMBL/GenBank/DDBJ whole genome shotgun (WGS) entry which is preliminary data.</text>
</comment>
<gene>
    <name evidence="2" type="ORF">S01H1_38462</name>
</gene>
<protein>
    <recommendedName>
        <fullName evidence="1">ChrR-like cupin domain-containing protein</fullName>
    </recommendedName>
</protein>
<evidence type="ECO:0000259" key="1">
    <source>
        <dbReference type="Pfam" id="PF12973"/>
    </source>
</evidence>
<dbReference type="EMBL" id="BARS01024215">
    <property type="protein sequence ID" value="GAG05273.1"/>
    <property type="molecule type" value="Genomic_DNA"/>
</dbReference>
<accession>X0UY95</accession>
<dbReference type="InterPro" id="IPR014710">
    <property type="entry name" value="RmlC-like_jellyroll"/>
</dbReference>
<dbReference type="InterPro" id="IPR011051">
    <property type="entry name" value="RmlC_Cupin_sf"/>
</dbReference>
<dbReference type="Pfam" id="PF12973">
    <property type="entry name" value="Cupin_7"/>
    <property type="match status" value="1"/>
</dbReference>
<sequence>MDLSGLEGKLSPDDLPWIEMGTGLEGNAFKVLRISEETGVYTVMVSAKKGTVNQAHVHSGPADCYILEGEIEYRAGVAKAGEWLYEPAGARHDTTTHTMDTLYLSTIYGPIIFEKEDGTVDYVQDWQTIKAMAEGVDPNEAKNLGT</sequence>
<dbReference type="SUPFAM" id="SSF51182">
    <property type="entry name" value="RmlC-like cupins"/>
    <property type="match status" value="1"/>
</dbReference>
<dbReference type="InterPro" id="IPR025979">
    <property type="entry name" value="ChrR-like_cupin_dom"/>
</dbReference>
<proteinExistence type="predicted"/>
<name>X0UY95_9ZZZZ</name>
<reference evidence="2" key="1">
    <citation type="journal article" date="2014" name="Front. Microbiol.">
        <title>High frequency of phylogenetically diverse reductive dehalogenase-homologous genes in deep subseafloor sedimentary metagenomes.</title>
        <authorList>
            <person name="Kawai M."/>
            <person name="Futagami T."/>
            <person name="Toyoda A."/>
            <person name="Takaki Y."/>
            <person name="Nishi S."/>
            <person name="Hori S."/>
            <person name="Arai W."/>
            <person name="Tsubouchi T."/>
            <person name="Morono Y."/>
            <person name="Uchiyama I."/>
            <person name="Ito T."/>
            <person name="Fujiyama A."/>
            <person name="Inagaki F."/>
            <person name="Takami H."/>
        </authorList>
    </citation>
    <scope>NUCLEOTIDE SEQUENCE</scope>
    <source>
        <strain evidence="2">Expedition CK06-06</strain>
    </source>
</reference>